<evidence type="ECO:0000256" key="4">
    <source>
        <dbReference type="ARBA" id="ARBA00023125"/>
    </source>
</evidence>
<dbReference type="PANTHER" id="PTHR46600:SF11">
    <property type="entry name" value="THAP DOMAIN-CONTAINING PROTEIN 10"/>
    <property type="match status" value="1"/>
</dbReference>
<keyword evidence="4 5" id="KW-0238">DNA-binding</keyword>
<sequence>MCSVVGCDSWRRSAQRFKLPEDPERRLEWVQFLATVNKQRFKESSWTDITICSEHFKGDCFIYAAPTGTVLLTPSAVPSVCLQSESQEPQPDVERPKRVVSLLLQLPTITNCNSEPDTLVSPTQHITEMYYVLLLVNYKVILL</sequence>
<dbReference type="GO" id="GO:0005654">
    <property type="term" value="C:nucleoplasm"/>
    <property type="evidence" value="ECO:0007669"/>
    <property type="project" value="UniProtKB-SubCell"/>
</dbReference>
<keyword evidence="6" id="KW-0131">Cell cycle</keyword>
<dbReference type="PANTHER" id="PTHR46600">
    <property type="entry name" value="THAP DOMAIN-CONTAINING"/>
    <property type="match status" value="1"/>
</dbReference>
<dbReference type="AlphaFoldDB" id="A0A4W6DVV0"/>
<dbReference type="InParanoid" id="A0A4W6DVV0"/>
<dbReference type="SUPFAM" id="SSF57716">
    <property type="entry name" value="Glucocorticoid receptor-like (DNA-binding domain)"/>
    <property type="match status" value="1"/>
</dbReference>
<dbReference type="SMART" id="SM00692">
    <property type="entry name" value="DM3"/>
    <property type="match status" value="1"/>
</dbReference>
<dbReference type="GO" id="GO:0003700">
    <property type="term" value="F:DNA-binding transcription factor activity"/>
    <property type="evidence" value="ECO:0007669"/>
    <property type="project" value="UniProtKB-UniRule"/>
</dbReference>
<evidence type="ECO:0000313" key="9">
    <source>
        <dbReference type="Proteomes" id="UP000314980"/>
    </source>
</evidence>
<dbReference type="Proteomes" id="UP000314980">
    <property type="component" value="Unassembled WGS sequence"/>
</dbReference>
<dbReference type="PROSITE" id="PS50950">
    <property type="entry name" value="ZF_THAP"/>
    <property type="match status" value="1"/>
</dbReference>
<evidence type="ECO:0000259" key="7">
    <source>
        <dbReference type="PROSITE" id="PS50950"/>
    </source>
</evidence>
<keyword evidence="6" id="KW-0175">Coiled coil</keyword>
<evidence type="ECO:0000256" key="6">
    <source>
        <dbReference type="RuleBase" id="RU369073"/>
    </source>
</evidence>
<keyword evidence="6" id="KW-0539">Nucleus</keyword>
<reference evidence="9" key="1">
    <citation type="submission" date="2015-09" db="EMBL/GenBank/DDBJ databases">
        <authorList>
            <person name="Sai Rama Sridatta P."/>
        </authorList>
    </citation>
    <scope>NUCLEOTIDE SEQUENCE [LARGE SCALE GENOMIC DNA]</scope>
</reference>
<evidence type="ECO:0000256" key="5">
    <source>
        <dbReference type="PROSITE-ProRule" id="PRU00309"/>
    </source>
</evidence>
<keyword evidence="9" id="KW-1185">Reference proteome</keyword>
<reference evidence="8" key="2">
    <citation type="submission" date="2025-08" db="UniProtKB">
        <authorList>
            <consortium name="Ensembl"/>
        </authorList>
    </citation>
    <scope>IDENTIFICATION</scope>
</reference>
<feature type="domain" description="THAP-type" evidence="7">
    <location>
        <begin position="1"/>
        <end position="81"/>
    </location>
</feature>
<dbReference type="GO" id="GO:0008270">
    <property type="term" value="F:zinc ion binding"/>
    <property type="evidence" value="ECO:0007669"/>
    <property type="project" value="UniProtKB-KW"/>
</dbReference>
<comment type="function">
    <text evidence="6">DNA-binding transcription regulator that regulates endothelial cell proliferation and G1/S cell-cycle progression. Specifically binds the 5'-[AT]NTNN[GT]GGCA[AGT]-3' core DNA sequence and acts by modulating expression of pRB-E2F cell-cycle target genes.</text>
</comment>
<protein>
    <recommendedName>
        <fullName evidence="6">THAP domain-containing protein 1</fullName>
    </recommendedName>
</protein>
<evidence type="ECO:0000256" key="3">
    <source>
        <dbReference type="ARBA" id="ARBA00022833"/>
    </source>
</evidence>
<keyword evidence="6" id="KW-0804">Transcription</keyword>
<proteinExistence type="inferred from homology"/>
<accession>A0A4W6DVV0</accession>
<dbReference type="InterPro" id="IPR006612">
    <property type="entry name" value="THAP_Znf"/>
</dbReference>
<keyword evidence="6" id="KW-0805">Transcription regulation</keyword>
<evidence type="ECO:0000256" key="1">
    <source>
        <dbReference type="ARBA" id="ARBA00022723"/>
    </source>
</evidence>
<evidence type="ECO:0000313" key="8">
    <source>
        <dbReference type="Ensembl" id="ENSLCAP00010028912.1"/>
    </source>
</evidence>
<comment type="similarity">
    <text evidence="6">Belongs to the THAP1 family.</text>
</comment>
<keyword evidence="1" id="KW-0479">Metal-binding</keyword>
<reference evidence="8" key="3">
    <citation type="submission" date="2025-09" db="UniProtKB">
        <authorList>
            <consortium name="Ensembl"/>
        </authorList>
    </citation>
    <scope>IDENTIFICATION</scope>
</reference>
<dbReference type="SMART" id="SM00980">
    <property type="entry name" value="THAP"/>
    <property type="match status" value="1"/>
</dbReference>
<organism evidence="8 9">
    <name type="scientific">Lates calcarifer</name>
    <name type="common">Barramundi</name>
    <name type="synonym">Holocentrus calcarifer</name>
    <dbReference type="NCBI Taxonomy" id="8187"/>
    <lineage>
        <taxon>Eukaryota</taxon>
        <taxon>Metazoa</taxon>
        <taxon>Chordata</taxon>
        <taxon>Craniata</taxon>
        <taxon>Vertebrata</taxon>
        <taxon>Euteleostomi</taxon>
        <taxon>Actinopterygii</taxon>
        <taxon>Neopterygii</taxon>
        <taxon>Teleostei</taxon>
        <taxon>Neoteleostei</taxon>
        <taxon>Acanthomorphata</taxon>
        <taxon>Carangaria</taxon>
        <taxon>Carangaria incertae sedis</taxon>
        <taxon>Centropomidae</taxon>
        <taxon>Lates</taxon>
    </lineage>
</organism>
<comment type="subcellular location">
    <subcellularLocation>
        <location evidence="6">Nucleus</location>
        <location evidence="6">Nucleoplasm</location>
    </subcellularLocation>
</comment>
<keyword evidence="2 5" id="KW-0863">Zinc-finger</keyword>
<dbReference type="InterPro" id="IPR026516">
    <property type="entry name" value="THAP1/10"/>
</dbReference>
<dbReference type="Ensembl" id="ENSLCAT00010029540.1">
    <property type="protein sequence ID" value="ENSLCAP00010028912.1"/>
    <property type="gene ID" value="ENSLCAG00010013552.1"/>
</dbReference>
<dbReference type="GeneTree" id="ENSGT00940000177747"/>
<dbReference type="GO" id="GO:0043565">
    <property type="term" value="F:sequence-specific DNA binding"/>
    <property type="evidence" value="ECO:0007669"/>
    <property type="project" value="UniProtKB-UniRule"/>
</dbReference>
<dbReference type="GO" id="GO:0001935">
    <property type="term" value="P:endothelial cell proliferation"/>
    <property type="evidence" value="ECO:0007669"/>
    <property type="project" value="UniProtKB-UniRule"/>
</dbReference>
<name>A0A4W6DVV0_LATCA</name>
<keyword evidence="3" id="KW-0862">Zinc</keyword>
<dbReference type="Pfam" id="PF05485">
    <property type="entry name" value="THAP"/>
    <property type="match status" value="1"/>
</dbReference>
<evidence type="ECO:0000256" key="2">
    <source>
        <dbReference type="ARBA" id="ARBA00022771"/>
    </source>
</evidence>